<evidence type="ECO:0000256" key="5">
    <source>
        <dbReference type="ARBA" id="ARBA00023136"/>
    </source>
</evidence>
<organism evidence="9 10">
    <name type="scientific">Paenibacillus xanthanilyticus</name>
    <dbReference type="NCBI Taxonomy" id="1783531"/>
    <lineage>
        <taxon>Bacteria</taxon>
        <taxon>Bacillati</taxon>
        <taxon>Bacillota</taxon>
        <taxon>Bacilli</taxon>
        <taxon>Bacillales</taxon>
        <taxon>Paenibacillaceae</taxon>
        <taxon>Paenibacillus</taxon>
    </lineage>
</organism>
<feature type="transmembrane region" description="Helical" evidence="7">
    <location>
        <begin position="77"/>
        <end position="95"/>
    </location>
</feature>
<evidence type="ECO:0000256" key="6">
    <source>
        <dbReference type="ARBA" id="ARBA00038076"/>
    </source>
</evidence>
<gene>
    <name evidence="9" type="ORF">ACFOZ8_06285</name>
</gene>
<evidence type="ECO:0000313" key="10">
    <source>
        <dbReference type="Proteomes" id="UP001595715"/>
    </source>
</evidence>
<dbReference type="PANTHER" id="PTHR30572">
    <property type="entry name" value="MEMBRANE COMPONENT OF TRANSPORTER-RELATED"/>
    <property type="match status" value="1"/>
</dbReference>
<dbReference type="Pfam" id="PF02687">
    <property type="entry name" value="FtsX"/>
    <property type="match status" value="1"/>
</dbReference>
<keyword evidence="4 7" id="KW-1133">Transmembrane helix</keyword>
<dbReference type="InterPro" id="IPR050250">
    <property type="entry name" value="Macrolide_Exporter_MacB"/>
</dbReference>
<dbReference type="RefSeq" id="WP_377717987.1">
    <property type="nucleotide sequence ID" value="NZ_JBHSAM010000015.1"/>
</dbReference>
<comment type="subcellular location">
    <subcellularLocation>
        <location evidence="1">Cell membrane</location>
        <topology evidence="1">Multi-pass membrane protein</topology>
    </subcellularLocation>
</comment>
<keyword evidence="5 7" id="KW-0472">Membrane</keyword>
<evidence type="ECO:0000256" key="4">
    <source>
        <dbReference type="ARBA" id="ARBA00022989"/>
    </source>
</evidence>
<evidence type="ECO:0000256" key="7">
    <source>
        <dbReference type="SAM" id="Phobius"/>
    </source>
</evidence>
<dbReference type="EMBL" id="JBHSAM010000015">
    <property type="protein sequence ID" value="MFC4099268.1"/>
    <property type="molecule type" value="Genomic_DNA"/>
</dbReference>
<feature type="transmembrane region" description="Helical" evidence="7">
    <location>
        <begin position="35"/>
        <end position="57"/>
    </location>
</feature>
<reference evidence="10" key="1">
    <citation type="journal article" date="2019" name="Int. J. Syst. Evol. Microbiol.">
        <title>The Global Catalogue of Microorganisms (GCM) 10K type strain sequencing project: providing services to taxonomists for standard genome sequencing and annotation.</title>
        <authorList>
            <consortium name="The Broad Institute Genomics Platform"/>
            <consortium name="The Broad Institute Genome Sequencing Center for Infectious Disease"/>
            <person name="Wu L."/>
            <person name="Ma J."/>
        </authorList>
    </citation>
    <scope>NUCLEOTIDE SEQUENCE [LARGE SCALE GENOMIC DNA]</scope>
    <source>
        <strain evidence="10">IBRC-M 10987</strain>
    </source>
</reference>
<dbReference type="PANTHER" id="PTHR30572:SF4">
    <property type="entry name" value="ABC TRANSPORTER PERMEASE YTRF"/>
    <property type="match status" value="1"/>
</dbReference>
<keyword evidence="2" id="KW-1003">Cell membrane</keyword>
<evidence type="ECO:0000256" key="2">
    <source>
        <dbReference type="ARBA" id="ARBA00022475"/>
    </source>
</evidence>
<sequence length="117" mass="12513">MQIRAVQIRAKQIAMMRCLGIQDGHIVKMFLLEGFFISGAGIIIGAILGSTGGYMYLSVIRQSAISAHLNALPYQYPFLKIGLAVVMIGVLAGLMNGFPSRNITKVAPGEAMKDSLG</sequence>
<keyword evidence="3 7" id="KW-0812">Transmembrane</keyword>
<dbReference type="InterPro" id="IPR003838">
    <property type="entry name" value="ABC3_permease_C"/>
</dbReference>
<dbReference type="Proteomes" id="UP001595715">
    <property type="component" value="Unassembled WGS sequence"/>
</dbReference>
<accession>A0ABV8JWH0</accession>
<evidence type="ECO:0000256" key="3">
    <source>
        <dbReference type="ARBA" id="ARBA00022692"/>
    </source>
</evidence>
<comment type="caution">
    <text evidence="9">The sequence shown here is derived from an EMBL/GenBank/DDBJ whole genome shotgun (WGS) entry which is preliminary data.</text>
</comment>
<comment type="similarity">
    <text evidence="6">Belongs to the ABC-4 integral membrane protein family.</text>
</comment>
<evidence type="ECO:0000256" key="1">
    <source>
        <dbReference type="ARBA" id="ARBA00004651"/>
    </source>
</evidence>
<feature type="domain" description="ABC3 transporter permease C-terminal" evidence="8">
    <location>
        <begin position="7"/>
        <end position="107"/>
    </location>
</feature>
<keyword evidence="10" id="KW-1185">Reference proteome</keyword>
<name>A0ABV8JWH0_9BACL</name>
<evidence type="ECO:0000259" key="8">
    <source>
        <dbReference type="Pfam" id="PF02687"/>
    </source>
</evidence>
<protein>
    <submittedName>
        <fullName evidence="9">FtsX-like permease family protein</fullName>
    </submittedName>
</protein>
<evidence type="ECO:0000313" key="9">
    <source>
        <dbReference type="EMBL" id="MFC4099268.1"/>
    </source>
</evidence>
<proteinExistence type="inferred from homology"/>